<dbReference type="KEGG" id="tee:Tel_13730"/>
<evidence type="ECO:0000259" key="2">
    <source>
        <dbReference type="Pfam" id="PF00899"/>
    </source>
</evidence>
<dbReference type="NCBIfam" id="NF006077">
    <property type="entry name" value="PRK08223.1"/>
    <property type="match status" value="1"/>
</dbReference>
<dbReference type="GO" id="GO:0008641">
    <property type="term" value="F:ubiquitin-like modifier activating enzyme activity"/>
    <property type="evidence" value="ECO:0007669"/>
    <property type="project" value="InterPro"/>
</dbReference>
<dbReference type="Gene3D" id="3.40.109.10">
    <property type="entry name" value="NADH Oxidase"/>
    <property type="match status" value="2"/>
</dbReference>
<dbReference type="GO" id="GO:0061504">
    <property type="term" value="P:cyclic threonylcarbamoyladenosine biosynthetic process"/>
    <property type="evidence" value="ECO:0007669"/>
    <property type="project" value="TreeGrafter"/>
</dbReference>
<feature type="domain" description="Nitroreductase" evidence="1">
    <location>
        <begin position="321"/>
        <end position="357"/>
    </location>
</feature>
<dbReference type="EMBL" id="CP013099">
    <property type="protein sequence ID" value="ALP54881.1"/>
    <property type="molecule type" value="Genomic_DNA"/>
</dbReference>
<dbReference type="PANTHER" id="PTHR43267">
    <property type="entry name" value="TRNA THREONYLCARBAMOYLADENOSINE DEHYDRATASE"/>
    <property type="match status" value="1"/>
</dbReference>
<name>A0A0S2TIG7_9GAMM</name>
<keyword evidence="4" id="KW-1185">Reference proteome</keyword>
<evidence type="ECO:0000313" key="3">
    <source>
        <dbReference type="EMBL" id="ALP54881.1"/>
    </source>
</evidence>
<evidence type="ECO:0000259" key="1">
    <source>
        <dbReference type="Pfam" id="PF00881"/>
    </source>
</evidence>
<dbReference type="SUPFAM" id="SSF55469">
    <property type="entry name" value="FMN-dependent nitroreductase-like"/>
    <property type="match status" value="1"/>
</dbReference>
<dbReference type="InterPro" id="IPR000415">
    <property type="entry name" value="Nitroreductase-like"/>
</dbReference>
<dbReference type="InterPro" id="IPR000594">
    <property type="entry name" value="ThiF_NAD_FAD-bd"/>
</dbReference>
<feature type="domain" description="THIF-type NAD/FAD binding fold" evidence="2">
    <location>
        <begin position="31"/>
        <end position="290"/>
    </location>
</feature>
<organism evidence="3 4">
    <name type="scientific">Candidatus Tenderia electrophaga</name>
    <dbReference type="NCBI Taxonomy" id="1748243"/>
    <lineage>
        <taxon>Bacteria</taxon>
        <taxon>Pseudomonadati</taxon>
        <taxon>Pseudomonadota</taxon>
        <taxon>Gammaproteobacteria</taxon>
        <taxon>Candidatus Tenderiales</taxon>
        <taxon>Candidatus Tenderiaceae</taxon>
        <taxon>Candidatus Tenderia</taxon>
    </lineage>
</organism>
<accession>A0A0S2TIG7</accession>
<dbReference type="STRING" id="1748243.Tel_13730"/>
<gene>
    <name evidence="3" type="ORF">Tel_13730</name>
</gene>
<sequence>MKSLPGRYHPRGLTERVNKVTDTFDYGTAFSRNIGWLTQAEQSLLRHKRIAIAGLGGVGGSHLLTLTRLGIGNFHLSDFDSFELPNFNRQAGATVSALNQPKADVLTRMARDINPELDIRVFPQGVQQDNVYEFLENVDLYVDGLDFFAVPARRAVFAACTELGIPAVTAAPLGMGTALLNFIPGKMSFEEYFRLEGETEQEQLLRFLLGLSPAMLQGRYLVDPSTVDLANHRGPSTPMACDLCAGAAATQALKILLGRGKVIAAPWGLHFDAYRNKLVRTWRPGGNRNPLQRLGMVIARRRLGTPPPRRPSAEVAQTPGGTLEHILDLARWAPSGDNTQPWRFEIIDQHHLVVHGRDTRDHVVYDLQGHASQMSLGALLESIAIAASGHGLRAEFQRRKGLPDTTPTFDVYFKDDPELTPSPLIPYLPLRTVQRRPMQTRPLGKRHKQELAESLGPDFDVAWVEGLSGRWQAARLMFRNAGLRLTLPEAYAVHRDVIEWDARYSNERIPDQAVGVDPLTARLMRWTLQSWQRVRFMNRYLAGTLMPRLQLDLIPGLACAGHFALLARQQPESVDDFIAAGRAMQRFWLCATRLGLFIQPEMTPLIFHEYVRDGVPFSSAAGMAQKAAKVSRGLAHLLGEDRADKAVFMGRLGFGPPPMARSLRRPLAQLMYSEHDSDPAAR</sequence>
<protein>
    <submittedName>
        <fullName evidence="3">Thiamine biosynthesis protein ThiF</fullName>
    </submittedName>
</protein>
<evidence type="ECO:0000313" key="4">
    <source>
        <dbReference type="Proteomes" id="UP000055136"/>
    </source>
</evidence>
<dbReference type="Pfam" id="PF00899">
    <property type="entry name" value="ThiF"/>
    <property type="match status" value="1"/>
</dbReference>
<dbReference type="AlphaFoldDB" id="A0A0S2TIG7"/>
<dbReference type="InterPro" id="IPR029479">
    <property type="entry name" value="Nitroreductase"/>
</dbReference>
<dbReference type="SUPFAM" id="SSF69572">
    <property type="entry name" value="Activating enzymes of the ubiquitin-like proteins"/>
    <property type="match status" value="1"/>
</dbReference>
<dbReference type="InterPro" id="IPR035985">
    <property type="entry name" value="Ubiquitin-activating_enz"/>
</dbReference>
<dbReference type="Proteomes" id="UP000055136">
    <property type="component" value="Chromosome"/>
</dbReference>
<dbReference type="PANTHER" id="PTHR43267:SF1">
    <property type="entry name" value="TRNA THREONYLCARBAMOYLADENOSINE DEHYDRATASE"/>
    <property type="match status" value="1"/>
</dbReference>
<dbReference type="Gene3D" id="3.40.50.720">
    <property type="entry name" value="NAD(P)-binding Rossmann-like Domain"/>
    <property type="match status" value="1"/>
</dbReference>
<dbReference type="GO" id="GO:0016491">
    <property type="term" value="F:oxidoreductase activity"/>
    <property type="evidence" value="ECO:0007669"/>
    <property type="project" value="InterPro"/>
</dbReference>
<dbReference type="GO" id="GO:0061503">
    <property type="term" value="F:tRNA threonylcarbamoyladenosine dehydratase"/>
    <property type="evidence" value="ECO:0007669"/>
    <property type="project" value="TreeGrafter"/>
</dbReference>
<dbReference type="InterPro" id="IPR045886">
    <property type="entry name" value="ThiF/MoeB/HesA"/>
</dbReference>
<reference evidence="3" key="1">
    <citation type="submission" date="2015-10" db="EMBL/GenBank/DDBJ databases">
        <title>Description of Candidatus Tenderia electrophaga gen. nov, sp. nov., an Uncultivated Electroautotroph from a Biocathode Enrichment.</title>
        <authorList>
            <person name="Eddie B.J."/>
            <person name="Malanoski A.P."/>
            <person name="Wang Z."/>
            <person name="Hall R.J."/>
            <person name="Oh S.D."/>
            <person name="Heiner C."/>
            <person name="Lin B."/>
            <person name="Strycharz-Glaven S.M."/>
        </authorList>
    </citation>
    <scope>NUCLEOTIDE SEQUENCE [LARGE SCALE GENOMIC DNA]</scope>
    <source>
        <strain evidence="3">NRL1</strain>
    </source>
</reference>
<dbReference type="CDD" id="cd01483">
    <property type="entry name" value="E1_enzyme_family"/>
    <property type="match status" value="1"/>
</dbReference>
<dbReference type="Pfam" id="PF00881">
    <property type="entry name" value="Nitroreductase"/>
    <property type="match status" value="1"/>
</dbReference>
<proteinExistence type="predicted"/>